<keyword evidence="1" id="KW-0732">Signal</keyword>
<name>A0A017SRE5_ASPRC</name>
<evidence type="ECO:0000313" key="2">
    <source>
        <dbReference type="EMBL" id="EYE99406.1"/>
    </source>
</evidence>
<proteinExistence type="predicted"/>
<keyword evidence="3" id="KW-1185">Reference proteome</keyword>
<accession>A0A017SRE5</accession>
<evidence type="ECO:0000313" key="3">
    <source>
        <dbReference type="Proteomes" id="UP000019804"/>
    </source>
</evidence>
<dbReference type="STRING" id="1388766.A0A017SRE5"/>
<reference evidence="3" key="1">
    <citation type="journal article" date="2014" name="Nat. Commun.">
        <title>Genomic adaptations of the halophilic Dead Sea filamentous fungus Eurotium rubrum.</title>
        <authorList>
            <person name="Kis-Papo T."/>
            <person name="Weig A.R."/>
            <person name="Riley R."/>
            <person name="Persoh D."/>
            <person name="Salamov A."/>
            <person name="Sun H."/>
            <person name="Lipzen A."/>
            <person name="Wasser S.P."/>
            <person name="Rambold G."/>
            <person name="Grigoriev I.V."/>
            <person name="Nevo E."/>
        </authorList>
    </citation>
    <scope>NUCLEOTIDE SEQUENCE [LARGE SCALE GENOMIC DNA]</scope>
    <source>
        <strain evidence="3">CBS 135680</strain>
    </source>
</reference>
<dbReference type="OrthoDB" id="425925at2759"/>
<protein>
    <submittedName>
        <fullName evidence="2">Phosphoglycerate mutase family protein</fullName>
    </submittedName>
</protein>
<dbReference type="InterPro" id="IPR029033">
    <property type="entry name" value="His_PPase_superfam"/>
</dbReference>
<organism evidence="2 3">
    <name type="scientific">Aspergillus ruber (strain CBS 135680)</name>
    <dbReference type="NCBI Taxonomy" id="1388766"/>
    <lineage>
        <taxon>Eukaryota</taxon>
        <taxon>Fungi</taxon>
        <taxon>Dikarya</taxon>
        <taxon>Ascomycota</taxon>
        <taxon>Pezizomycotina</taxon>
        <taxon>Eurotiomycetes</taxon>
        <taxon>Eurotiomycetidae</taxon>
        <taxon>Eurotiales</taxon>
        <taxon>Aspergillaceae</taxon>
        <taxon>Aspergillus</taxon>
        <taxon>Aspergillus subgen. Aspergillus</taxon>
    </lineage>
</organism>
<dbReference type="Proteomes" id="UP000019804">
    <property type="component" value="Unassembled WGS sequence"/>
</dbReference>
<dbReference type="EMBL" id="KK088411">
    <property type="protein sequence ID" value="EYE99406.1"/>
    <property type="molecule type" value="Genomic_DNA"/>
</dbReference>
<dbReference type="HOGENOM" id="CLU_085795_3_1_1"/>
<sequence>MLFSHVLSLSSFLALTLSVSSSAIPNHHPRNRPTVYLLRHGEKPADRNNHELNKDGYKRAECLRTVFGEDSPFDIGYILAPRVKKNGDHRRSFDTVHPLAKDLGLPIDSSCKRNHAKCVEKHIKRYDGEGDILVSWRHGKMTDIAERLGVEKPPEYPYHRYDLVWTIPYPYDKVTEVWSEECPGLDEKSHLSPLKIQA</sequence>
<feature type="chain" id="PRO_5001496262" evidence="1">
    <location>
        <begin position="24"/>
        <end position="198"/>
    </location>
</feature>
<dbReference type="AlphaFoldDB" id="A0A017SRE5"/>
<gene>
    <name evidence="2" type="ORF">EURHEDRAFT_407367</name>
</gene>
<dbReference type="GeneID" id="63695655"/>
<feature type="signal peptide" evidence="1">
    <location>
        <begin position="1"/>
        <end position="23"/>
    </location>
</feature>
<dbReference type="RefSeq" id="XP_040643094.1">
    <property type="nucleotide sequence ID" value="XM_040780531.1"/>
</dbReference>
<dbReference type="SUPFAM" id="SSF53254">
    <property type="entry name" value="Phosphoglycerate mutase-like"/>
    <property type="match status" value="1"/>
</dbReference>
<evidence type="ECO:0000256" key="1">
    <source>
        <dbReference type="SAM" id="SignalP"/>
    </source>
</evidence>